<evidence type="ECO:0000259" key="4">
    <source>
        <dbReference type="Pfam" id="PF00535"/>
    </source>
</evidence>
<dbReference type="Pfam" id="PF00535">
    <property type="entry name" value="Glycos_transf_2"/>
    <property type="match status" value="1"/>
</dbReference>
<evidence type="ECO:0000313" key="5">
    <source>
        <dbReference type="EMBL" id="SVA20593.1"/>
    </source>
</evidence>
<keyword evidence="2" id="KW-0328">Glycosyltransferase</keyword>
<dbReference type="AlphaFoldDB" id="A0A381U2A2"/>
<feature type="non-terminal residue" evidence="5">
    <location>
        <position position="1"/>
    </location>
</feature>
<feature type="non-terminal residue" evidence="5">
    <location>
        <position position="304"/>
    </location>
</feature>
<dbReference type="PANTHER" id="PTHR43685">
    <property type="entry name" value="GLYCOSYLTRANSFERASE"/>
    <property type="match status" value="1"/>
</dbReference>
<dbReference type="Gene3D" id="3.90.550.10">
    <property type="entry name" value="Spore Coat Polysaccharide Biosynthesis Protein SpsA, Chain A"/>
    <property type="match status" value="1"/>
</dbReference>
<feature type="domain" description="Glycosyltransferase 2-like" evidence="4">
    <location>
        <begin position="13"/>
        <end position="172"/>
    </location>
</feature>
<sequence>VPEQLNRQRPAVTVLMAVYNAERFLADAVTSILKQTFSDFELLIIDDGSTDQTADVVRQFSDSRIQFMSAGQRLGLPGALNLGLENASGDLVARHDHDDISDPLRLEQQVAYLEANPDVALVGSRAWLIDEEGKRIGRLDRCLDEVSIRWYQLLDNPFVHSSVMFRRSVVWDELGGYDVSLPSSEDYELWSRVLQHHAVANIPDRLLYYRLAAMSKMAADEKAWEEGPFPEILRSLVRRNIYSMLGDIASEDEIRLMGGFVLGVQAAEVDRFLDVFWRLCVAYEGKVPAARKSADFRRTLASQV</sequence>
<organism evidence="5">
    <name type="scientific">marine metagenome</name>
    <dbReference type="NCBI Taxonomy" id="408172"/>
    <lineage>
        <taxon>unclassified sequences</taxon>
        <taxon>metagenomes</taxon>
        <taxon>ecological metagenomes</taxon>
    </lineage>
</organism>
<accession>A0A381U2A2</accession>
<dbReference type="SUPFAM" id="SSF53448">
    <property type="entry name" value="Nucleotide-diphospho-sugar transferases"/>
    <property type="match status" value="1"/>
</dbReference>
<evidence type="ECO:0000256" key="2">
    <source>
        <dbReference type="ARBA" id="ARBA00022676"/>
    </source>
</evidence>
<reference evidence="5" key="1">
    <citation type="submission" date="2018-05" db="EMBL/GenBank/DDBJ databases">
        <authorList>
            <person name="Lanie J.A."/>
            <person name="Ng W.-L."/>
            <person name="Kazmierczak K.M."/>
            <person name="Andrzejewski T.M."/>
            <person name="Davidsen T.M."/>
            <person name="Wayne K.J."/>
            <person name="Tettelin H."/>
            <person name="Glass J.I."/>
            <person name="Rusch D."/>
            <person name="Podicherti R."/>
            <person name="Tsui H.-C.T."/>
            <person name="Winkler M.E."/>
        </authorList>
    </citation>
    <scope>NUCLEOTIDE SEQUENCE</scope>
</reference>
<keyword evidence="3" id="KW-0808">Transferase</keyword>
<dbReference type="InterPro" id="IPR050834">
    <property type="entry name" value="Glycosyltransf_2"/>
</dbReference>
<protein>
    <recommendedName>
        <fullName evidence="4">Glycosyltransferase 2-like domain-containing protein</fullName>
    </recommendedName>
</protein>
<comment type="similarity">
    <text evidence="1">Belongs to the glycosyltransferase 2 family.</text>
</comment>
<dbReference type="InterPro" id="IPR001173">
    <property type="entry name" value="Glyco_trans_2-like"/>
</dbReference>
<evidence type="ECO:0000256" key="1">
    <source>
        <dbReference type="ARBA" id="ARBA00006739"/>
    </source>
</evidence>
<proteinExistence type="inferred from homology"/>
<dbReference type="InterPro" id="IPR029044">
    <property type="entry name" value="Nucleotide-diphossugar_trans"/>
</dbReference>
<dbReference type="GO" id="GO:0016757">
    <property type="term" value="F:glycosyltransferase activity"/>
    <property type="evidence" value="ECO:0007669"/>
    <property type="project" value="UniProtKB-KW"/>
</dbReference>
<dbReference type="PANTHER" id="PTHR43685:SF5">
    <property type="entry name" value="GLYCOSYLTRANSFERASE EPSE-RELATED"/>
    <property type="match status" value="1"/>
</dbReference>
<name>A0A381U2A2_9ZZZZ</name>
<dbReference type="EMBL" id="UINC01005324">
    <property type="protein sequence ID" value="SVA20593.1"/>
    <property type="molecule type" value="Genomic_DNA"/>
</dbReference>
<gene>
    <name evidence="5" type="ORF">METZ01_LOCUS73447</name>
</gene>
<evidence type="ECO:0000256" key="3">
    <source>
        <dbReference type="ARBA" id="ARBA00022679"/>
    </source>
</evidence>